<keyword evidence="3" id="KW-1003">Cell membrane</keyword>
<feature type="domain" description="Cadherin" evidence="21">
    <location>
        <begin position="154"/>
        <end position="264"/>
    </location>
</feature>
<dbReference type="GO" id="GO:0008013">
    <property type="term" value="F:beta-catenin binding"/>
    <property type="evidence" value="ECO:0007669"/>
    <property type="project" value="TreeGrafter"/>
</dbReference>
<feature type="transmembrane region" description="Helical" evidence="19">
    <location>
        <begin position="605"/>
        <end position="628"/>
    </location>
</feature>
<reference evidence="22" key="1">
    <citation type="submission" date="2025-08" db="UniProtKB">
        <authorList>
            <consortium name="Ensembl"/>
        </authorList>
    </citation>
    <scope>IDENTIFICATION</scope>
</reference>
<keyword evidence="5" id="KW-0479">Metal-binding</keyword>
<name>A0A8C8DKA0_9TELE</name>
<evidence type="ECO:0000256" key="13">
    <source>
        <dbReference type="ARBA" id="ARBA00023180"/>
    </source>
</evidence>
<dbReference type="AlphaFoldDB" id="A0A8C8DKA0"/>
<dbReference type="InterPro" id="IPR015919">
    <property type="entry name" value="Cadherin-like_sf"/>
</dbReference>
<dbReference type="GO" id="GO:0007156">
    <property type="term" value="P:homophilic cell adhesion via plasma membrane adhesion molecules"/>
    <property type="evidence" value="ECO:0007669"/>
    <property type="project" value="InterPro"/>
</dbReference>
<comment type="function">
    <text evidence="17">Cadherins are calcium-dependent cell adhesion proteins.</text>
</comment>
<dbReference type="GeneTree" id="ENSGT00940000154673"/>
<dbReference type="PROSITE" id="PS00232">
    <property type="entry name" value="CADHERIN_1"/>
    <property type="match status" value="2"/>
</dbReference>
<evidence type="ECO:0000256" key="14">
    <source>
        <dbReference type="ARBA" id="ARBA00069585"/>
    </source>
</evidence>
<feature type="compositionally biased region" description="Polar residues" evidence="18">
    <location>
        <begin position="988"/>
        <end position="1004"/>
    </location>
</feature>
<evidence type="ECO:0000256" key="3">
    <source>
        <dbReference type="ARBA" id="ARBA00022475"/>
    </source>
</evidence>
<dbReference type="FunFam" id="2.60.40.60:FF:000009">
    <property type="entry name" value="Cadherin 24"/>
    <property type="match status" value="1"/>
</dbReference>
<dbReference type="FunFam" id="2.60.40.60:FF:000008">
    <property type="entry name" value="Cadherin 24"/>
    <property type="match status" value="1"/>
</dbReference>
<evidence type="ECO:0000256" key="20">
    <source>
        <dbReference type="SAM" id="SignalP"/>
    </source>
</evidence>
<evidence type="ECO:0000256" key="7">
    <source>
        <dbReference type="ARBA" id="ARBA00022737"/>
    </source>
</evidence>
<dbReference type="Pfam" id="PF01049">
    <property type="entry name" value="CADH_Y-type_LIR"/>
    <property type="match status" value="1"/>
</dbReference>
<feature type="domain" description="Cadherin" evidence="21">
    <location>
        <begin position="483"/>
        <end position="606"/>
    </location>
</feature>
<dbReference type="PRINTS" id="PR00205">
    <property type="entry name" value="CADHERIN"/>
</dbReference>
<dbReference type="PANTHER" id="PTHR24027:SF428">
    <property type="entry name" value="CADHERIN 6"/>
    <property type="match status" value="1"/>
</dbReference>
<keyword evidence="7" id="KW-0677">Repeat</keyword>
<evidence type="ECO:0000313" key="22">
    <source>
        <dbReference type="Ensembl" id="ENSOSIP00000011875.1"/>
    </source>
</evidence>
<dbReference type="SMART" id="SM00112">
    <property type="entry name" value="CA"/>
    <property type="match status" value="5"/>
</dbReference>
<dbReference type="GO" id="GO:0007043">
    <property type="term" value="P:cell-cell junction assembly"/>
    <property type="evidence" value="ECO:0007669"/>
    <property type="project" value="TreeGrafter"/>
</dbReference>
<keyword evidence="11 19" id="KW-1133">Transmembrane helix</keyword>
<feature type="domain" description="Cadherin" evidence="21">
    <location>
        <begin position="265"/>
        <end position="378"/>
    </location>
</feature>
<evidence type="ECO:0000259" key="21">
    <source>
        <dbReference type="PROSITE" id="PS50268"/>
    </source>
</evidence>
<evidence type="ECO:0000256" key="1">
    <source>
        <dbReference type="ARBA" id="ARBA00004251"/>
    </source>
</evidence>
<keyword evidence="13" id="KW-0325">Glycoprotein</keyword>
<keyword evidence="4 16" id="KW-0812">Transmembrane</keyword>
<dbReference type="GO" id="GO:0005912">
    <property type="term" value="C:adherens junction"/>
    <property type="evidence" value="ECO:0007669"/>
    <property type="project" value="UniProtKB-SubCell"/>
</dbReference>
<evidence type="ECO:0000256" key="18">
    <source>
        <dbReference type="SAM" id="MobiDB-lite"/>
    </source>
</evidence>
<dbReference type="GO" id="GO:0016339">
    <property type="term" value="P:calcium-dependent cell-cell adhesion via plasma membrane cell adhesion molecules"/>
    <property type="evidence" value="ECO:0007669"/>
    <property type="project" value="TreeGrafter"/>
</dbReference>
<dbReference type="FunFam" id="4.10.900.10:FF:000001">
    <property type="entry name" value="Cadherin 2"/>
    <property type="match status" value="1"/>
</dbReference>
<evidence type="ECO:0000256" key="11">
    <source>
        <dbReference type="ARBA" id="ARBA00022989"/>
    </source>
</evidence>
<feature type="signal peptide" evidence="20">
    <location>
        <begin position="1"/>
        <end position="19"/>
    </location>
</feature>
<keyword evidence="6 20" id="KW-0732">Signal</keyword>
<dbReference type="InterPro" id="IPR024131">
    <property type="entry name" value="UPF0489"/>
</dbReference>
<dbReference type="PROSITE" id="PS50268">
    <property type="entry name" value="CADHERIN_2"/>
    <property type="match status" value="5"/>
</dbReference>
<feature type="domain" description="Cadherin" evidence="21">
    <location>
        <begin position="379"/>
        <end position="483"/>
    </location>
</feature>
<proteinExistence type="predicted"/>
<comment type="subcellular location">
    <subcellularLocation>
        <location evidence="2">Cell junction</location>
        <location evidence="2">Adherens junction</location>
    </subcellularLocation>
    <subcellularLocation>
        <location evidence="1 16">Cell membrane</location>
        <topology evidence="1 16">Single-pass type I membrane protein</topology>
    </subcellularLocation>
</comment>
<dbReference type="GO" id="GO:0016342">
    <property type="term" value="C:catenin complex"/>
    <property type="evidence" value="ECO:0007669"/>
    <property type="project" value="TreeGrafter"/>
</dbReference>
<reference evidence="22" key="2">
    <citation type="submission" date="2025-09" db="UniProtKB">
        <authorList>
            <consortium name="Ensembl"/>
        </authorList>
    </citation>
    <scope>IDENTIFICATION</scope>
</reference>
<dbReference type="PANTHER" id="PTHR24027">
    <property type="entry name" value="CADHERIN-23"/>
    <property type="match status" value="1"/>
</dbReference>
<dbReference type="Proteomes" id="UP000694383">
    <property type="component" value="Unplaced"/>
</dbReference>
<evidence type="ECO:0000256" key="4">
    <source>
        <dbReference type="ARBA" id="ARBA00022692"/>
    </source>
</evidence>
<dbReference type="InterPro" id="IPR002126">
    <property type="entry name" value="Cadherin-like_dom"/>
</dbReference>
<evidence type="ECO:0000256" key="16">
    <source>
        <dbReference type="RuleBase" id="RU003318"/>
    </source>
</evidence>
<evidence type="ECO:0000256" key="6">
    <source>
        <dbReference type="ARBA" id="ARBA00022729"/>
    </source>
</evidence>
<sequence>MRTITLGIVWVFLCPSVDAMSLKGQNVDQQEEKAEVREETLPKRVKRGWMWNQFSVMEEYTGTDYQYIGRLQSDKDPDNGSVKYVLSGEGAGTIFVIDESKGFLHATLRLDREEKAFYKLKATVVNKQTGLQLEPETEFIIKLQDMNDNEPQFSQEVYTASIPERSDVGTPVIQVTATDADDSMYGIGAKLVYSISRGHPYFSVDPTTGVIRTALGPKDMDRETKEHYQVVIEAKDMAGQRGGLTGTTVVNISLTDVNDNPPVFTQSVYQLSVPESAMFGTVVGSVQATDRDIGRNAEMSFSITSGDSMGIFDISTDKNTQNGVITVKKPLDYEKKSSYTIEIQVRNSQKDHVFMLRDSKDMATVQIRVEDVDEPPLFSKAHYLMEVKEDAPISTAVGSVSATDPDQVRRVITYSIDRRTDMDHVFSIHPGNGSVFLLKHLDREQKAWHNFSVIAKEFRHPHQSSHTLVYVRLLDINDNAPTFATDYETFVCERTKVGQLIQTIRAVDADAPSAGHSFYFSLAPDEANTSNFTIRDNADNTAGILTRRSSYSRFQQSVHLVPVVITDGDYPIQSSTSTLTVRVCACDHKGNMELCNVEAMSDSPGIITGALVSVLLCLLILLIVVIFFTTLKRRRKQEPLIDSKEDVRDNVVSYNDEGGGEEDTQAFDIGALYHPAPALEESVKQRRDIIPYDTLLYPSNLWQAPMTSGPVVSAAVTSSNNEDVWEFINQKVLENDCNPTGPPYDSLATYAYEGCGSVVESLSSLGSALSETEQEYHYLHEWGPRFRKLADMENCRCFRFWMSSTPLKRSYRDLPVWIVEDHHHVVQHIYRAIASRHLPPSNIKMIHLDSHPDLLIPVNMSADTVFEKEKLLSELSIENWIMPMVYAGHVSSVAWLHPYWAQQIRDGEQKMCVGRDSSTTTIRVSSTDNYFLSDGLFVCEEQLENSKPFTLSVIRVNSVKPSCESLPGPEAEAKCLAKRRCTERSENGETSCSRPPSPPATSVQPEEASDRRASVSNKDGEDDDGSTSYVLGRLALFLGPTEPFILDIDLDFFSCKNPFRELYTEEEFSILKELYNFREPSPNADKEEVEECVELRVRQLEDLEAAFADLLEDDGDETVSRWAGNPGLSSLTQLISSLKARNPSPDYEMVHQAGLTCDSAELPHHVSTDEEIDRLISAVRCFLTALPKPTLVTMSRSSLDEYCPIEQVDSIQHRVLTALESLYGVLDLHEDYEKCKTDTQDCQPQAT</sequence>
<evidence type="ECO:0000256" key="10">
    <source>
        <dbReference type="ARBA" id="ARBA00022949"/>
    </source>
</evidence>
<dbReference type="Gene3D" id="2.60.40.60">
    <property type="entry name" value="Cadherins"/>
    <property type="match status" value="5"/>
</dbReference>
<feature type="region of interest" description="Disordered" evidence="18">
    <location>
        <begin position="986"/>
        <end position="1025"/>
    </location>
</feature>
<dbReference type="SUPFAM" id="SSF49313">
    <property type="entry name" value="Cadherin-like"/>
    <property type="match status" value="5"/>
</dbReference>
<feature type="chain" id="PRO_5034076490" description="Cadherin-12" evidence="20">
    <location>
        <begin position="20"/>
        <end position="1247"/>
    </location>
</feature>
<feature type="domain" description="Cadherin" evidence="21">
    <location>
        <begin position="73"/>
        <end position="153"/>
    </location>
</feature>
<dbReference type="GO" id="GO:0005509">
    <property type="term" value="F:calcium ion binding"/>
    <property type="evidence" value="ECO:0007669"/>
    <property type="project" value="UniProtKB-UniRule"/>
</dbReference>
<dbReference type="InterPro" id="IPR027397">
    <property type="entry name" value="Catenin-bd_sf"/>
</dbReference>
<evidence type="ECO:0000256" key="15">
    <source>
        <dbReference type="PROSITE-ProRule" id="PRU00043"/>
    </source>
</evidence>
<evidence type="ECO:0000256" key="9">
    <source>
        <dbReference type="ARBA" id="ARBA00022889"/>
    </source>
</evidence>
<dbReference type="GO" id="GO:0016477">
    <property type="term" value="P:cell migration"/>
    <property type="evidence" value="ECO:0007669"/>
    <property type="project" value="TreeGrafter"/>
</dbReference>
<dbReference type="GO" id="GO:0045296">
    <property type="term" value="F:cadherin binding"/>
    <property type="evidence" value="ECO:0007669"/>
    <property type="project" value="TreeGrafter"/>
</dbReference>
<organism evidence="22 23">
    <name type="scientific">Oryzias sinensis</name>
    <name type="common">Chinese medaka</name>
    <dbReference type="NCBI Taxonomy" id="183150"/>
    <lineage>
        <taxon>Eukaryota</taxon>
        <taxon>Metazoa</taxon>
        <taxon>Chordata</taxon>
        <taxon>Craniata</taxon>
        <taxon>Vertebrata</taxon>
        <taxon>Euteleostomi</taxon>
        <taxon>Actinopterygii</taxon>
        <taxon>Neopterygii</taxon>
        <taxon>Teleostei</taxon>
        <taxon>Neoteleostei</taxon>
        <taxon>Acanthomorphata</taxon>
        <taxon>Ovalentaria</taxon>
        <taxon>Atherinomorphae</taxon>
        <taxon>Beloniformes</taxon>
        <taxon>Adrianichthyidae</taxon>
        <taxon>Oryziinae</taxon>
        <taxon>Oryzias</taxon>
    </lineage>
</organism>
<keyword evidence="8 15" id="KW-0106">Calcium</keyword>
<keyword evidence="23" id="KW-1185">Reference proteome</keyword>
<dbReference type="Ensembl" id="ENSOSIT00000012597.1">
    <property type="protein sequence ID" value="ENSOSIP00000011875.1"/>
    <property type="gene ID" value="ENSOSIG00000007024.1"/>
</dbReference>
<dbReference type="GO" id="GO:0044331">
    <property type="term" value="P:cell-cell adhesion mediated by cadherin"/>
    <property type="evidence" value="ECO:0007669"/>
    <property type="project" value="TreeGrafter"/>
</dbReference>
<keyword evidence="10" id="KW-0965">Cell junction</keyword>
<dbReference type="InterPro" id="IPR020894">
    <property type="entry name" value="Cadherin_CS"/>
</dbReference>
<dbReference type="FunFam" id="2.60.40.60:FF:000097">
    <property type="entry name" value="cadherin-12 isoform X1"/>
    <property type="match status" value="1"/>
</dbReference>
<evidence type="ECO:0000256" key="2">
    <source>
        <dbReference type="ARBA" id="ARBA00004536"/>
    </source>
</evidence>
<dbReference type="Pfam" id="PF00028">
    <property type="entry name" value="Cadherin"/>
    <property type="match status" value="5"/>
</dbReference>
<protein>
    <recommendedName>
        <fullName evidence="14">Cadherin-12</fullName>
    </recommendedName>
</protein>
<evidence type="ECO:0000256" key="5">
    <source>
        <dbReference type="ARBA" id="ARBA00022723"/>
    </source>
</evidence>
<dbReference type="GO" id="GO:0002009">
    <property type="term" value="P:morphogenesis of an epithelium"/>
    <property type="evidence" value="ECO:0007669"/>
    <property type="project" value="UniProtKB-ARBA"/>
</dbReference>
<evidence type="ECO:0000256" key="19">
    <source>
        <dbReference type="SAM" id="Phobius"/>
    </source>
</evidence>
<accession>A0A8C8DKA0</accession>
<evidence type="ECO:0000313" key="23">
    <source>
        <dbReference type="Proteomes" id="UP000694383"/>
    </source>
</evidence>
<dbReference type="FunFam" id="2.60.40.60:FF:000012">
    <property type="entry name" value="Cadherin 24"/>
    <property type="match status" value="1"/>
</dbReference>
<dbReference type="GO" id="GO:0000902">
    <property type="term" value="P:cell morphogenesis"/>
    <property type="evidence" value="ECO:0007669"/>
    <property type="project" value="TreeGrafter"/>
</dbReference>
<evidence type="ECO:0000256" key="8">
    <source>
        <dbReference type="ARBA" id="ARBA00022837"/>
    </source>
</evidence>
<evidence type="ECO:0000256" key="12">
    <source>
        <dbReference type="ARBA" id="ARBA00023136"/>
    </source>
</evidence>
<dbReference type="FunFam" id="2.60.40.60:FF:000014">
    <property type="entry name" value="Cadherin 8"/>
    <property type="match status" value="1"/>
</dbReference>
<dbReference type="GO" id="GO:0099560">
    <property type="term" value="P:synaptic membrane adhesion"/>
    <property type="evidence" value="ECO:0007669"/>
    <property type="project" value="TreeGrafter"/>
</dbReference>
<keyword evidence="9 16" id="KW-0130">Cell adhesion</keyword>
<dbReference type="GO" id="GO:0034332">
    <property type="term" value="P:adherens junction organization"/>
    <property type="evidence" value="ECO:0007669"/>
    <property type="project" value="TreeGrafter"/>
</dbReference>
<dbReference type="CDD" id="cd11304">
    <property type="entry name" value="Cadherin_repeat"/>
    <property type="match status" value="5"/>
</dbReference>
<keyword evidence="12 19" id="KW-0472">Membrane</keyword>
<dbReference type="Gene3D" id="4.10.900.10">
    <property type="entry name" value="TCF3-CBD (Catenin binding domain)"/>
    <property type="match status" value="1"/>
</dbReference>
<dbReference type="InterPro" id="IPR000233">
    <property type="entry name" value="Cadherin_Y-type_LIR"/>
</dbReference>
<dbReference type="InterPro" id="IPR039808">
    <property type="entry name" value="Cadherin"/>
</dbReference>
<dbReference type="Pfam" id="PF12640">
    <property type="entry name" value="UPF0489"/>
    <property type="match status" value="1"/>
</dbReference>
<evidence type="ECO:0000256" key="17">
    <source>
        <dbReference type="RuleBase" id="RU004357"/>
    </source>
</evidence>